<reference evidence="3" key="2">
    <citation type="journal article" date="2017" name="PLoS ONE">
        <title>Genomic and phenotypic characterisation of fluoroquinolone resistance mechanisms in Enterobacteriaceae in Durban, South Africa.</title>
        <authorList>
            <person name="Osei Sekyere J."/>
            <person name="Amoako D.G."/>
        </authorList>
    </citation>
    <scope>NUCLEOTIDE SEQUENCE</scope>
    <source>
        <strain evidence="3">945174350</strain>
    </source>
</reference>
<evidence type="ECO:0000313" key="3">
    <source>
        <dbReference type="EMBL" id="OCO83196.1"/>
    </source>
</evidence>
<sequence length="104" mass="11112">MLSDENSASRQEHAAAPGTYGAERQTGGECTFIGAATPGQFGHPAEAGESESGCISLNHPILLMIFIREAIPFVSKVSTYETKHFLICIMIFPLSPSKRALNSA</sequence>
<feature type="region of interest" description="Disordered" evidence="1">
    <location>
        <begin position="1"/>
        <end position="23"/>
    </location>
</feature>
<accession>A0A5D4LI16</accession>
<dbReference type="Proteomes" id="UP000245399">
    <property type="component" value="Chromosome"/>
</dbReference>
<dbReference type="RefSeq" id="WP_038873041.1">
    <property type="nucleotide sequence ID" value="NZ_CABMHU010000054.1"/>
</dbReference>
<name>A0A5D4LI16_SERMA</name>
<evidence type="ECO:0000313" key="2">
    <source>
        <dbReference type="EMBL" id="AWL66605.1"/>
    </source>
</evidence>
<dbReference type="EMBL" id="CP029449">
    <property type="protein sequence ID" value="AWL66605.1"/>
    <property type="molecule type" value="Genomic_DNA"/>
</dbReference>
<evidence type="ECO:0000256" key="1">
    <source>
        <dbReference type="SAM" id="MobiDB-lite"/>
    </source>
</evidence>
<dbReference type="AlphaFoldDB" id="A0A5D4LI16"/>
<reference evidence="4" key="1">
    <citation type="submission" date="2016-04" db="EMBL/GenBank/DDBJ databases">
        <authorList>
            <person name="Osei Sekyere J."/>
            <person name="Sivertsen A."/>
            <person name="Pedersen A.T."/>
            <person name="Sundsfjord A."/>
        </authorList>
    </citation>
    <scope>NUCLEOTIDE SEQUENCE [LARGE SCALE GENOMIC DNA]</scope>
    <source>
        <strain evidence="4">945174350</strain>
    </source>
</reference>
<dbReference type="EMBL" id="LJEX02000106">
    <property type="protein sequence ID" value="OCO83196.1"/>
    <property type="molecule type" value="Genomic_DNA"/>
</dbReference>
<proteinExistence type="predicted"/>
<protein>
    <submittedName>
        <fullName evidence="3">Uncharacterized protein</fullName>
    </submittedName>
</protein>
<dbReference type="Proteomes" id="UP000050489">
    <property type="component" value="Unassembled WGS sequence"/>
</dbReference>
<reference evidence="2 5" key="3">
    <citation type="submission" date="2018-05" db="EMBL/GenBank/DDBJ databases">
        <title>Klebsiella quasipneumonaiae provides a window into carbapenemase gene transfer, plasmid rearrangements and nosocomial acquisition from the hospital environment.</title>
        <authorList>
            <person name="Mathers A.J."/>
            <person name="Vegesana K."/>
            <person name="Stoesser N."/>
            <person name="Crook D."/>
            <person name="Vaughan A."/>
            <person name="Barry K."/>
            <person name="Parikh H."/>
            <person name="Sebra R."/>
            <person name="Kotay S."/>
            <person name="Walker A.S."/>
            <person name="Sheppard A.E."/>
        </authorList>
    </citation>
    <scope>NUCLEOTIDE SEQUENCE [LARGE SCALE GENOMIC DNA]</scope>
    <source>
        <strain evidence="2 5">CAV1761</strain>
    </source>
</reference>
<evidence type="ECO:0000313" key="5">
    <source>
        <dbReference type="Proteomes" id="UP000245399"/>
    </source>
</evidence>
<organism evidence="3 4">
    <name type="scientific">Serratia marcescens</name>
    <dbReference type="NCBI Taxonomy" id="615"/>
    <lineage>
        <taxon>Bacteria</taxon>
        <taxon>Pseudomonadati</taxon>
        <taxon>Pseudomonadota</taxon>
        <taxon>Gammaproteobacteria</taxon>
        <taxon>Enterobacterales</taxon>
        <taxon>Yersiniaceae</taxon>
        <taxon>Serratia</taxon>
    </lineage>
</organism>
<gene>
    <name evidence="3" type="ORF">AN695_0219760</name>
    <name evidence="2" type="ORF">DKC05_02435</name>
</gene>
<evidence type="ECO:0000313" key="4">
    <source>
        <dbReference type="Proteomes" id="UP000050489"/>
    </source>
</evidence>